<keyword evidence="2" id="KW-1185">Reference proteome</keyword>
<gene>
    <name evidence="1" type="ORF">PACTADRAFT_82240</name>
</gene>
<sequence>MEDTNDDGRYSEEVKLREETYQRKLQENIELKQAFYDNGVRNYNDFKSSKELEESDDDEIINLKRETIALYDSLKKLAFRPERDDLIGISLADYKLDKQVKGLKKETDGIKNYNASLLNRINCTSALIKNFESIGESLDLRITKEELKTTQVNDISVKFKIKDLEKKISIQKQRELQLMKYSKQVIYKYLIELNFSDLNDDTIKNKTILKKKILL</sequence>
<dbReference type="Proteomes" id="UP000094236">
    <property type="component" value="Unassembled WGS sequence"/>
</dbReference>
<proteinExistence type="predicted"/>
<accession>A0A1E4TPQ9</accession>
<evidence type="ECO:0000313" key="1">
    <source>
        <dbReference type="EMBL" id="ODV93743.1"/>
    </source>
</evidence>
<dbReference type="EMBL" id="KV454017">
    <property type="protein sequence ID" value="ODV93743.1"/>
    <property type="molecule type" value="Genomic_DNA"/>
</dbReference>
<name>A0A1E4TPQ9_PACTA</name>
<protein>
    <submittedName>
        <fullName evidence="1">Uncharacterized protein</fullName>
    </submittedName>
</protein>
<dbReference type="AlphaFoldDB" id="A0A1E4TPQ9"/>
<evidence type="ECO:0000313" key="2">
    <source>
        <dbReference type="Proteomes" id="UP000094236"/>
    </source>
</evidence>
<reference evidence="2" key="1">
    <citation type="submission" date="2016-05" db="EMBL/GenBank/DDBJ databases">
        <title>Comparative genomics of biotechnologically important yeasts.</title>
        <authorList>
            <consortium name="DOE Joint Genome Institute"/>
            <person name="Riley R."/>
            <person name="Haridas S."/>
            <person name="Wolfe K.H."/>
            <person name="Lopes M.R."/>
            <person name="Hittinger C.T."/>
            <person name="Goker M."/>
            <person name="Salamov A."/>
            <person name="Wisecaver J."/>
            <person name="Long T.M."/>
            <person name="Aerts A.L."/>
            <person name="Barry K."/>
            <person name="Choi C."/>
            <person name="Clum A."/>
            <person name="Coughlan A.Y."/>
            <person name="Deshpande S."/>
            <person name="Douglass A.P."/>
            <person name="Hanson S.J."/>
            <person name="Klenk H.-P."/>
            <person name="Labutti K."/>
            <person name="Lapidus A."/>
            <person name="Lindquist E."/>
            <person name="Lipzen A."/>
            <person name="Meier-Kolthoff J.P."/>
            <person name="Ohm R.A."/>
            <person name="Otillar R.P."/>
            <person name="Pangilinan J."/>
            <person name="Peng Y."/>
            <person name="Rokas A."/>
            <person name="Rosa C.A."/>
            <person name="Scheuner C."/>
            <person name="Sibirny A.A."/>
            <person name="Slot J.C."/>
            <person name="Stielow J.B."/>
            <person name="Sun H."/>
            <person name="Kurtzman C.P."/>
            <person name="Blackwell M."/>
            <person name="Grigoriev I.V."/>
            <person name="Jeffries T.W."/>
        </authorList>
    </citation>
    <scope>NUCLEOTIDE SEQUENCE [LARGE SCALE GENOMIC DNA]</scope>
    <source>
        <strain evidence="2">NRRL Y-2460</strain>
    </source>
</reference>
<dbReference type="OrthoDB" id="3997871at2759"/>
<organism evidence="1 2">
    <name type="scientific">Pachysolen tannophilus NRRL Y-2460</name>
    <dbReference type="NCBI Taxonomy" id="669874"/>
    <lineage>
        <taxon>Eukaryota</taxon>
        <taxon>Fungi</taxon>
        <taxon>Dikarya</taxon>
        <taxon>Ascomycota</taxon>
        <taxon>Saccharomycotina</taxon>
        <taxon>Pichiomycetes</taxon>
        <taxon>Pachysolenaceae</taxon>
        <taxon>Pachysolen</taxon>
    </lineage>
</organism>